<dbReference type="SUPFAM" id="SSF52425">
    <property type="entry name" value="Cryptochrome/photolyase, N-terminal domain"/>
    <property type="match status" value="1"/>
</dbReference>
<dbReference type="Gene3D" id="3.40.50.620">
    <property type="entry name" value="HUPs"/>
    <property type="match status" value="1"/>
</dbReference>
<keyword evidence="3" id="KW-1185">Reference proteome</keyword>
<protein>
    <recommendedName>
        <fullName evidence="1">Photolyase/cryptochrome alpha/beta domain-containing protein</fullName>
    </recommendedName>
</protein>
<sequence>MVGANGQRLGHPFLVKGGRHIGRFRFQRGGHAFRDRSSPKWSKRWSNDKKAARRANCDQVFDHFCNCQTPDREIFDQKDGEPCMFMSQRSARVRDGGVRIIGHDGHETTLYSGRTPVKDTSKNTNVSTITSLSILVAIVGWVLTPSFVPAPRFGAQEAARRRSSLLVIMSAKSGENVAMHWFRKGLRLHDNPALLHALSLTKNGGSIFPVYVVDPNSYQLL</sequence>
<dbReference type="InterPro" id="IPR036155">
    <property type="entry name" value="Crypto/Photolyase_N_sf"/>
</dbReference>
<gene>
    <name evidence="2" type="ORF">THAOC_37740</name>
</gene>
<organism evidence="2 3">
    <name type="scientific">Thalassiosira oceanica</name>
    <name type="common">Marine diatom</name>
    <dbReference type="NCBI Taxonomy" id="159749"/>
    <lineage>
        <taxon>Eukaryota</taxon>
        <taxon>Sar</taxon>
        <taxon>Stramenopiles</taxon>
        <taxon>Ochrophyta</taxon>
        <taxon>Bacillariophyta</taxon>
        <taxon>Coscinodiscophyceae</taxon>
        <taxon>Thalassiosirophycidae</taxon>
        <taxon>Thalassiosirales</taxon>
        <taxon>Thalassiosiraceae</taxon>
        <taxon>Thalassiosira</taxon>
    </lineage>
</organism>
<accession>K0RBD7</accession>
<evidence type="ECO:0000313" key="2">
    <source>
        <dbReference type="EMBL" id="EJK43782.1"/>
    </source>
</evidence>
<dbReference type="AlphaFoldDB" id="K0RBD7"/>
<dbReference type="OrthoDB" id="435881at2759"/>
<comment type="caution">
    <text evidence="2">The sequence shown here is derived from an EMBL/GenBank/DDBJ whole genome shotgun (WGS) entry which is preliminary data.</text>
</comment>
<dbReference type="Proteomes" id="UP000266841">
    <property type="component" value="Unassembled WGS sequence"/>
</dbReference>
<name>K0RBD7_THAOC</name>
<dbReference type="InterPro" id="IPR014729">
    <property type="entry name" value="Rossmann-like_a/b/a_fold"/>
</dbReference>
<dbReference type="Pfam" id="PF00875">
    <property type="entry name" value="DNA_photolyase"/>
    <property type="match status" value="1"/>
</dbReference>
<proteinExistence type="predicted"/>
<feature type="domain" description="Photolyase/cryptochrome alpha/beta" evidence="1">
    <location>
        <begin position="176"/>
        <end position="221"/>
    </location>
</feature>
<dbReference type="PROSITE" id="PS51645">
    <property type="entry name" value="PHR_CRY_ALPHA_BETA"/>
    <property type="match status" value="1"/>
</dbReference>
<feature type="non-terminal residue" evidence="2">
    <location>
        <position position="221"/>
    </location>
</feature>
<dbReference type="InterPro" id="IPR006050">
    <property type="entry name" value="DNA_photolyase_N"/>
</dbReference>
<evidence type="ECO:0000259" key="1">
    <source>
        <dbReference type="PROSITE" id="PS51645"/>
    </source>
</evidence>
<reference evidence="2 3" key="1">
    <citation type="journal article" date="2012" name="Genome Biol.">
        <title>Genome and low-iron response of an oceanic diatom adapted to chronic iron limitation.</title>
        <authorList>
            <person name="Lommer M."/>
            <person name="Specht M."/>
            <person name="Roy A.S."/>
            <person name="Kraemer L."/>
            <person name="Andreson R."/>
            <person name="Gutowska M.A."/>
            <person name="Wolf J."/>
            <person name="Bergner S.V."/>
            <person name="Schilhabel M.B."/>
            <person name="Klostermeier U.C."/>
            <person name="Beiko R.G."/>
            <person name="Rosenstiel P."/>
            <person name="Hippler M."/>
            <person name="Laroche J."/>
        </authorList>
    </citation>
    <scope>NUCLEOTIDE SEQUENCE [LARGE SCALE GENOMIC DNA]</scope>
    <source>
        <strain evidence="2 3">CCMP1005</strain>
    </source>
</reference>
<evidence type="ECO:0000313" key="3">
    <source>
        <dbReference type="Proteomes" id="UP000266841"/>
    </source>
</evidence>
<dbReference type="EMBL" id="AGNL01050641">
    <property type="protein sequence ID" value="EJK43782.1"/>
    <property type="molecule type" value="Genomic_DNA"/>
</dbReference>